<keyword evidence="5" id="KW-1185">Reference proteome</keyword>
<dbReference type="NCBIfam" id="TIGR01453">
    <property type="entry name" value="grpIintron_endo"/>
    <property type="match status" value="1"/>
</dbReference>
<comment type="cofactor">
    <cofactor evidence="1">
        <name>Mg(2+)</name>
        <dbReference type="ChEBI" id="CHEBI:18420"/>
    </cofactor>
</comment>
<sequence>MESGIYQIKNIVNNKIYVGSAKNFERRWARHIKDLENGNHSSIKLQRSFDLHGNVFEFSILEKIEYVKDIIIERENFWINKLNSKINGYNIADASFGDVLSTHPNKEKILAKRTKTVKEKMESLGKEGRKRLFSKPGELNGRWDPSTHVYCSCGKRITNTASCCAKCRKRTGEDNPFFGRKHGKEFLDKMSKLKLGVRPTNAKRISCDGMIFESGSDAAKHFSISAGLVSYRVKSDKWNWAYINA</sequence>
<dbReference type="Pfam" id="PF01541">
    <property type="entry name" value="GIY-YIG"/>
    <property type="match status" value="1"/>
</dbReference>
<dbReference type="CDD" id="cd10437">
    <property type="entry name" value="GIY-YIG_HE_I-TevI_like"/>
    <property type="match status" value="1"/>
</dbReference>
<dbReference type="GO" id="GO:0004519">
    <property type="term" value="F:endonuclease activity"/>
    <property type="evidence" value="ECO:0007669"/>
    <property type="project" value="UniProtKB-KW"/>
</dbReference>
<keyword evidence="2" id="KW-0460">Magnesium</keyword>
<protein>
    <submittedName>
        <fullName evidence="4">Homing endonuclease</fullName>
    </submittedName>
</protein>
<keyword evidence="4" id="KW-0378">Hydrolase</keyword>
<dbReference type="SMART" id="SM00465">
    <property type="entry name" value="GIYc"/>
    <property type="match status" value="1"/>
</dbReference>
<evidence type="ECO:0000313" key="5">
    <source>
        <dbReference type="Proteomes" id="UP000247773"/>
    </source>
</evidence>
<keyword evidence="4" id="KW-0540">Nuclease</keyword>
<name>A0A2U7NEZ1_9CAUD</name>
<dbReference type="PROSITE" id="PS50164">
    <property type="entry name" value="GIY_YIG"/>
    <property type="match status" value="1"/>
</dbReference>
<accession>A0A2U7NEZ1</accession>
<reference evidence="4 5" key="1">
    <citation type="submission" date="2017-04" db="EMBL/GenBank/DDBJ databases">
        <title>Isolation of lytic bacteriophages infecting Pseudomonas strains for biocontrol of fish and shrimp spoilage during chilled storage.</title>
        <authorList>
            <person name="Yang Z."/>
            <person name="Tao X."/>
            <person name="Gao L."/>
            <person name="Rao S."/>
        </authorList>
    </citation>
    <scope>NUCLEOTIDE SEQUENCE [LARGE SCALE GENOMIC DNA]</scope>
</reference>
<dbReference type="InterPro" id="IPR006350">
    <property type="entry name" value="Intron_endoG1"/>
</dbReference>
<dbReference type="SUPFAM" id="SSF64496">
    <property type="entry name" value="DNA-binding domain of intron-encoded endonucleases"/>
    <property type="match status" value="1"/>
</dbReference>
<dbReference type="Pfam" id="PF22635">
    <property type="entry name" value="I-TevI_ZnF"/>
    <property type="match status" value="1"/>
</dbReference>
<dbReference type="InterPro" id="IPR035901">
    <property type="entry name" value="GIY-YIG_endonuc_sf"/>
</dbReference>
<gene>
    <name evidence="4" type="ORF">PspYZU05_19</name>
</gene>
<dbReference type="InterPro" id="IPR048681">
    <property type="entry name" value="I-TevI_DNA-bd"/>
</dbReference>
<dbReference type="InterPro" id="IPR000305">
    <property type="entry name" value="GIY-YIG_endonuc"/>
</dbReference>
<feature type="domain" description="GIY-YIG" evidence="3">
    <location>
        <begin position="1"/>
        <end position="88"/>
    </location>
</feature>
<dbReference type="SUPFAM" id="SSF82771">
    <property type="entry name" value="GIY-YIG endonuclease"/>
    <property type="match status" value="1"/>
</dbReference>
<keyword evidence="4" id="KW-0255">Endonuclease</keyword>
<evidence type="ECO:0000256" key="1">
    <source>
        <dbReference type="ARBA" id="ARBA00001946"/>
    </source>
</evidence>
<evidence type="ECO:0000259" key="3">
    <source>
        <dbReference type="PROSITE" id="PS50164"/>
    </source>
</evidence>
<dbReference type="Gene3D" id="3.40.1440.10">
    <property type="entry name" value="GIY-YIG endonuclease"/>
    <property type="match status" value="1"/>
</dbReference>
<evidence type="ECO:0000256" key="2">
    <source>
        <dbReference type="ARBA" id="ARBA00022842"/>
    </source>
</evidence>
<proteinExistence type="predicted"/>
<dbReference type="Pfam" id="PF20987">
    <property type="entry name" value="I-TevI_DNA-bd"/>
    <property type="match status" value="1"/>
</dbReference>
<dbReference type="Proteomes" id="UP000247773">
    <property type="component" value="Genome"/>
</dbReference>
<dbReference type="InterPro" id="IPR059131">
    <property type="entry name" value="I-TevI_ZnF"/>
</dbReference>
<organism evidence="4 5">
    <name type="scientific">Pseudomonas phage PspYZU05</name>
    <dbReference type="NCBI Taxonomy" id="1983556"/>
    <lineage>
        <taxon>Viruses</taxon>
        <taxon>Duplodnaviria</taxon>
        <taxon>Heunggongvirae</taxon>
        <taxon>Uroviricota</taxon>
        <taxon>Caudoviricetes</taxon>
        <taxon>Pantevenvirales</taxon>
        <taxon>Straboviridae</taxon>
        <taxon>Jiangsuvirus</taxon>
        <taxon>Jiangsuvirus pspyzu05</taxon>
    </lineage>
</organism>
<dbReference type="EMBL" id="KY971610">
    <property type="protein sequence ID" value="ASD51971.1"/>
    <property type="molecule type" value="Genomic_DNA"/>
</dbReference>
<evidence type="ECO:0000313" key="4">
    <source>
        <dbReference type="EMBL" id="ASD51971.1"/>
    </source>
</evidence>